<dbReference type="EMBL" id="OMOD01000177">
    <property type="protein sequence ID" value="SPF47894.1"/>
    <property type="molecule type" value="Genomic_DNA"/>
</dbReference>
<feature type="transmembrane region" description="Helical" evidence="8">
    <location>
        <begin position="254"/>
        <end position="273"/>
    </location>
</feature>
<feature type="transmembrane region" description="Helical" evidence="8">
    <location>
        <begin position="462"/>
        <end position="483"/>
    </location>
</feature>
<evidence type="ECO:0000256" key="7">
    <source>
        <dbReference type="RuleBase" id="RU000320"/>
    </source>
</evidence>
<keyword evidence="4 8" id="KW-1133">Transmembrane helix</keyword>
<dbReference type="InterPro" id="IPR001750">
    <property type="entry name" value="ND/Mrp_TM"/>
</dbReference>
<evidence type="ECO:0000259" key="10">
    <source>
        <dbReference type="Pfam" id="PF00662"/>
    </source>
</evidence>
<reference evidence="12" key="1">
    <citation type="submission" date="2018-02" db="EMBL/GenBank/DDBJ databases">
        <authorList>
            <person name="Hausmann B."/>
        </authorList>
    </citation>
    <scope>NUCLEOTIDE SEQUENCE [LARGE SCALE GENOMIC DNA]</scope>
    <source>
        <strain evidence="12">Peat soil MAG SbA1</strain>
    </source>
</reference>
<sequence>MSAEALTETSVLPAAVFLLPVVVGAIVISATRSSRALQQWLSVVTMAVVTGLGAWMVYRTLHNVVLTAWHSELRIDALSALMVVIIGAVGLLASVYSVRYVDAHITRGPAAARTSTFYGLLLWFLGTMLWGCITNNVIMLYVAIEATTLTSGLLVAFYWDRRALEAGYKYLMLLTIGITFALFGCVLLYAGAAGTNKLGGESALLISNIRRVAQFIPSRTAAITIAFLVIGFGTKAGIAPFHPWLPDAHAEAPTPISVLLSGVMIKMSVYALARTVSIFYPAWPQVTVFLVALGTFTMLLGIILALEQNDLKRLLAYSSVSQMGYILAGIGLGTYLGCYGGLYHLLNHALYKSLLFMCVGAVMYATGTRRISELGGLKSQMPVTSACYFMGAFALAGFPPLNGFWSKLTIYLALARAGLWWAAGIAIVTSVLTMVVMIRTGYKVFWGNRPLTNATAPELKEVPALMFVPMTVLAGLCALLGIWPQLPYPLLDRAAGVLATLGR</sequence>
<evidence type="ECO:0000256" key="2">
    <source>
        <dbReference type="ARBA" id="ARBA00022475"/>
    </source>
</evidence>
<evidence type="ECO:0000259" key="9">
    <source>
        <dbReference type="Pfam" id="PF00361"/>
    </source>
</evidence>
<dbReference type="Proteomes" id="UP000238701">
    <property type="component" value="Unassembled WGS sequence"/>
</dbReference>
<evidence type="ECO:0000256" key="8">
    <source>
        <dbReference type="SAM" id="Phobius"/>
    </source>
</evidence>
<dbReference type="OrthoDB" id="9807568at2"/>
<dbReference type="PANTHER" id="PTHR42682">
    <property type="entry name" value="HYDROGENASE-4 COMPONENT F"/>
    <property type="match status" value="1"/>
</dbReference>
<feature type="transmembrane region" description="Helical" evidence="8">
    <location>
        <begin position="78"/>
        <end position="98"/>
    </location>
</feature>
<feature type="transmembrane region" description="Helical" evidence="8">
    <location>
        <begin position="12"/>
        <end position="28"/>
    </location>
</feature>
<protein>
    <submittedName>
        <fullName evidence="11">Hydrogenase 4, membrane subunit</fullName>
    </submittedName>
</protein>
<evidence type="ECO:0000256" key="4">
    <source>
        <dbReference type="ARBA" id="ARBA00022989"/>
    </source>
</evidence>
<evidence type="ECO:0000256" key="3">
    <source>
        <dbReference type="ARBA" id="ARBA00022692"/>
    </source>
</evidence>
<feature type="transmembrane region" description="Helical" evidence="8">
    <location>
        <begin position="379"/>
        <end position="398"/>
    </location>
</feature>
<dbReference type="PRINTS" id="PR01434">
    <property type="entry name" value="NADHDHGNASE5"/>
</dbReference>
<name>A0A2U3L7K5_9BACT</name>
<keyword evidence="5" id="KW-0560">Oxidoreductase</keyword>
<evidence type="ECO:0000256" key="6">
    <source>
        <dbReference type="ARBA" id="ARBA00023136"/>
    </source>
</evidence>
<keyword evidence="2" id="KW-1003">Cell membrane</keyword>
<accession>A0A2U3L7K5</accession>
<dbReference type="InterPro" id="IPR052175">
    <property type="entry name" value="ComplexI-like_HydComp"/>
</dbReference>
<proteinExistence type="predicted"/>
<evidence type="ECO:0000313" key="11">
    <source>
        <dbReference type="EMBL" id="SPF47894.1"/>
    </source>
</evidence>
<organism evidence="11 12">
    <name type="scientific">Candidatus Sulfotelmatobacter kueseliae</name>
    <dbReference type="NCBI Taxonomy" id="2042962"/>
    <lineage>
        <taxon>Bacteria</taxon>
        <taxon>Pseudomonadati</taxon>
        <taxon>Acidobacteriota</taxon>
        <taxon>Terriglobia</taxon>
        <taxon>Terriglobales</taxon>
        <taxon>Candidatus Korobacteraceae</taxon>
        <taxon>Candidatus Sulfotelmatobacter</taxon>
    </lineage>
</organism>
<evidence type="ECO:0000256" key="5">
    <source>
        <dbReference type="ARBA" id="ARBA00023002"/>
    </source>
</evidence>
<comment type="subcellular location">
    <subcellularLocation>
        <location evidence="1">Cell membrane</location>
        <topology evidence="1">Multi-pass membrane protein</topology>
    </subcellularLocation>
    <subcellularLocation>
        <location evidence="7">Membrane</location>
        <topology evidence="7">Multi-pass membrane protein</topology>
    </subcellularLocation>
</comment>
<feature type="transmembrane region" description="Helical" evidence="8">
    <location>
        <begin position="110"/>
        <end position="131"/>
    </location>
</feature>
<keyword evidence="6 8" id="KW-0472">Membrane</keyword>
<feature type="domain" description="NADH:quinone oxidoreductase/Mrp antiporter transmembrane" evidence="9">
    <location>
        <begin position="135"/>
        <end position="433"/>
    </location>
</feature>
<feature type="transmembrane region" description="Helical" evidence="8">
    <location>
        <begin position="171"/>
        <end position="192"/>
    </location>
</feature>
<feature type="transmembrane region" description="Helical" evidence="8">
    <location>
        <begin position="418"/>
        <end position="442"/>
    </location>
</feature>
<evidence type="ECO:0000313" key="12">
    <source>
        <dbReference type="Proteomes" id="UP000238701"/>
    </source>
</evidence>
<dbReference type="Pfam" id="PF00662">
    <property type="entry name" value="Proton_antipo_N"/>
    <property type="match status" value="1"/>
</dbReference>
<dbReference type="InterPro" id="IPR001516">
    <property type="entry name" value="Proton_antipo_N"/>
</dbReference>
<evidence type="ECO:0000256" key="1">
    <source>
        <dbReference type="ARBA" id="ARBA00004651"/>
    </source>
</evidence>
<feature type="transmembrane region" description="Helical" evidence="8">
    <location>
        <begin position="285"/>
        <end position="305"/>
    </location>
</feature>
<feature type="transmembrane region" description="Helical" evidence="8">
    <location>
        <begin position="325"/>
        <end position="343"/>
    </location>
</feature>
<dbReference type="PANTHER" id="PTHR42682:SF4">
    <property type="entry name" value="NADH-UBIQUINONE_PLASTOQUINONE"/>
    <property type="match status" value="1"/>
</dbReference>
<dbReference type="PRINTS" id="PR01435">
    <property type="entry name" value="NPOXDRDTASE5"/>
</dbReference>
<dbReference type="AlphaFoldDB" id="A0A2U3L7K5"/>
<dbReference type="Pfam" id="PF00361">
    <property type="entry name" value="Proton_antipo_M"/>
    <property type="match status" value="1"/>
</dbReference>
<feature type="transmembrane region" description="Helical" evidence="8">
    <location>
        <begin position="40"/>
        <end position="58"/>
    </location>
</feature>
<gene>
    <name evidence="11" type="primary">hyfF</name>
    <name evidence="11" type="ORF">SBA1_80014</name>
</gene>
<feature type="transmembrane region" description="Helical" evidence="8">
    <location>
        <begin position="137"/>
        <end position="159"/>
    </location>
</feature>
<feature type="transmembrane region" description="Helical" evidence="8">
    <location>
        <begin position="212"/>
        <end position="233"/>
    </location>
</feature>
<feature type="domain" description="NADH-Ubiquinone oxidoreductase (complex I) chain 5 N-terminal" evidence="10">
    <location>
        <begin position="72"/>
        <end position="101"/>
    </location>
</feature>
<keyword evidence="3 7" id="KW-0812">Transmembrane</keyword>
<dbReference type="GO" id="GO:0016491">
    <property type="term" value="F:oxidoreductase activity"/>
    <property type="evidence" value="ECO:0007669"/>
    <property type="project" value="UniProtKB-KW"/>
</dbReference>
<dbReference type="GO" id="GO:0005886">
    <property type="term" value="C:plasma membrane"/>
    <property type="evidence" value="ECO:0007669"/>
    <property type="project" value="UniProtKB-SubCell"/>
</dbReference>